<keyword evidence="1" id="KW-0175">Coiled coil</keyword>
<gene>
    <name evidence="3" type="ORF">L5515_010720</name>
</gene>
<protein>
    <submittedName>
        <fullName evidence="3">Uncharacterized protein</fullName>
    </submittedName>
</protein>
<keyword evidence="2" id="KW-0472">Membrane</keyword>
<dbReference type="Proteomes" id="UP000829354">
    <property type="component" value="Chromosome IV"/>
</dbReference>
<feature type="transmembrane region" description="Helical" evidence="2">
    <location>
        <begin position="65"/>
        <end position="89"/>
    </location>
</feature>
<accession>A0AAE9ERU8</accession>
<keyword evidence="4" id="KW-1185">Reference proteome</keyword>
<feature type="transmembrane region" description="Helical" evidence="2">
    <location>
        <begin position="39"/>
        <end position="58"/>
    </location>
</feature>
<name>A0AAE9ERU8_CAEBR</name>
<sequence>MTLTKNKLLILTWFWSLLCGGLTDYITFWTSIQQGFWETLPSLIAIGLYIAIPMLLIVDHFVDEVYWVLAVCGVPCMILSLIGTFLLIGTKDWKLLVLFSFFVLSFIPPIVCVFFMRKFLKSCKKRARLDAINIRLKEEQRRKETELEIEELKNQLKMDKNYCSNKL</sequence>
<evidence type="ECO:0000256" key="1">
    <source>
        <dbReference type="SAM" id="Coils"/>
    </source>
</evidence>
<dbReference type="AlphaFoldDB" id="A0AAE9ERU8"/>
<proteinExistence type="predicted"/>
<keyword evidence="2" id="KW-0812">Transmembrane</keyword>
<evidence type="ECO:0000313" key="3">
    <source>
        <dbReference type="EMBL" id="UMM27425.1"/>
    </source>
</evidence>
<keyword evidence="2" id="KW-1133">Transmembrane helix</keyword>
<organism evidence="3 4">
    <name type="scientific">Caenorhabditis briggsae</name>
    <dbReference type="NCBI Taxonomy" id="6238"/>
    <lineage>
        <taxon>Eukaryota</taxon>
        <taxon>Metazoa</taxon>
        <taxon>Ecdysozoa</taxon>
        <taxon>Nematoda</taxon>
        <taxon>Chromadorea</taxon>
        <taxon>Rhabditida</taxon>
        <taxon>Rhabditina</taxon>
        <taxon>Rhabditomorpha</taxon>
        <taxon>Rhabditoidea</taxon>
        <taxon>Rhabditidae</taxon>
        <taxon>Peloderinae</taxon>
        <taxon>Caenorhabditis</taxon>
    </lineage>
</organism>
<dbReference type="EMBL" id="CP092623">
    <property type="protein sequence ID" value="UMM27425.1"/>
    <property type="molecule type" value="Genomic_DNA"/>
</dbReference>
<reference evidence="3 4" key="1">
    <citation type="submission" date="2022-04" db="EMBL/GenBank/DDBJ databases">
        <title>Chromosome-level reference genomes for two strains of Caenorhabditis briggsae: an improved platform for comparative genomics.</title>
        <authorList>
            <person name="Stevens L."/>
            <person name="Andersen E."/>
        </authorList>
    </citation>
    <scope>NUCLEOTIDE SEQUENCE [LARGE SCALE GENOMIC DNA]</scope>
    <source>
        <strain evidence="3">VX34</strain>
        <tissue evidence="3">Whole-organism</tissue>
    </source>
</reference>
<feature type="transmembrane region" description="Helical" evidence="2">
    <location>
        <begin position="95"/>
        <end position="116"/>
    </location>
</feature>
<evidence type="ECO:0000256" key="2">
    <source>
        <dbReference type="SAM" id="Phobius"/>
    </source>
</evidence>
<feature type="coiled-coil region" evidence="1">
    <location>
        <begin position="133"/>
        <end position="162"/>
    </location>
</feature>
<evidence type="ECO:0000313" key="4">
    <source>
        <dbReference type="Proteomes" id="UP000829354"/>
    </source>
</evidence>